<dbReference type="AlphaFoldDB" id="A0A1H3DI33"/>
<organism evidence="2 3">
    <name type="scientific">Thiocapsa roseopersicina</name>
    <dbReference type="NCBI Taxonomy" id="1058"/>
    <lineage>
        <taxon>Bacteria</taxon>
        <taxon>Pseudomonadati</taxon>
        <taxon>Pseudomonadota</taxon>
        <taxon>Gammaproteobacteria</taxon>
        <taxon>Chromatiales</taxon>
        <taxon>Chromatiaceae</taxon>
        <taxon>Thiocapsa</taxon>
    </lineage>
</organism>
<name>A0A1H3DI33_THIRO</name>
<dbReference type="Gene3D" id="1.10.10.60">
    <property type="entry name" value="Homeodomain-like"/>
    <property type="match status" value="1"/>
</dbReference>
<comment type="similarity">
    <text evidence="1">Belongs to the transposase 8 family.</text>
</comment>
<sequence>MQKIPKQAFTAEFKEQAVKRVKDGKRVSAVAKEMGLVEQTLRTRVKAFDVGTLNGVGAAKVTPEAMELSRLRAENARLKREVEI</sequence>
<reference evidence="3" key="1">
    <citation type="submission" date="2016-10" db="EMBL/GenBank/DDBJ databases">
        <authorList>
            <person name="Varghese N."/>
            <person name="Submissions S."/>
        </authorList>
    </citation>
    <scope>NUCLEOTIDE SEQUENCE [LARGE SCALE GENOMIC DNA]</scope>
    <source>
        <strain evidence="3">DSM 217</strain>
    </source>
</reference>
<dbReference type="GO" id="GO:0006313">
    <property type="term" value="P:DNA transposition"/>
    <property type="evidence" value="ECO:0007669"/>
    <property type="project" value="InterPro"/>
</dbReference>
<dbReference type="Pfam" id="PF01527">
    <property type="entry name" value="HTH_Tnp_1"/>
    <property type="match status" value="1"/>
</dbReference>
<proteinExistence type="inferred from homology"/>
<evidence type="ECO:0000256" key="1">
    <source>
        <dbReference type="ARBA" id="ARBA00009964"/>
    </source>
</evidence>
<evidence type="ECO:0000313" key="2">
    <source>
        <dbReference type="EMBL" id="SDX66076.1"/>
    </source>
</evidence>
<protein>
    <submittedName>
        <fullName evidence="2">Transposase</fullName>
    </submittedName>
</protein>
<dbReference type="GO" id="GO:0004803">
    <property type="term" value="F:transposase activity"/>
    <property type="evidence" value="ECO:0007669"/>
    <property type="project" value="InterPro"/>
</dbReference>
<dbReference type="InterPro" id="IPR002514">
    <property type="entry name" value="Transposase_8"/>
</dbReference>
<accession>A0A1H3DI33</accession>
<keyword evidence="3" id="KW-1185">Reference proteome</keyword>
<gene>
    <name evidence="2" type="ORF">SAMN05421783_1507</name>
</gene>
<evidence type="ECO:0000313" key="3">
    <source>
        <dbReference type="Proteomes" id="UP000198816"/>
    </source>
</evidence>
<dbReference type="EMBL" id="FNNZ01000050">
    <property type="protein sequence ID" value="SDX66076.1"/>
    <property type="molecule type" value="Genomic_DNA"/>
</dbReference>
<dbReference type="InterPro" id="IPR009057">
    <property type="entry name" value="Homeodomain-like_sf"/>
</dbReference>
<dbReference type="Proteomes" id="UP000198816">
    <property type="component" value="Unassembled WGS sequence"/>
</dbReference>
<dbReference type="SUPFAM" id="SSF46689">
    <property type="entry name" value="Homeodomain-like"/>
    <property type="match status" value="1"/>
</dbReference>
<dbReference type="GO" id="GO:0003677">
    <property type="term" value="F:DNA binding"/>
    <property type="evidence" value="ECO:0007669"/>
    <property type="project" value="InterPro"/>
</dbReference>